<reference evidence="1 2" key="2">
    <citation type="submission" date="2017-02" db="EMBL/GenBank/DDBJ databases">
        <title>A genome survey and senescence transcriptome analysis in Lentinula edodes.</title>
        <authorList>
            <person name="Sakamoto Y."/>
            <person name="Nakade K."/>
            <person name="Sato S."/>
            <person name="Yoshida Y."/>
            <person name="Miyazaki K."/>
            <person name="Natsume S."/>
            <person name="Konno N."/>
        </authorList>
    </citation>
    <scope>NUCLEOTIDE SEQUENCE [LARGE SCALE GENOMIC DNA]</scope>
    <source>
        <strain evidence="1 2">NBRC 111202</strain>
    </source>
</reference>
<organism evidence="1 2">
    <name type="scientific">Lentinula edodes</name>
    <name type="common">Shiitake mushroom</name>
    <name type="synonym">Lentinus edodes</name>
    <dbReference type="NCBI Taxonomy" id="5353"/>
    <lineage>
        <taxon>Eukaryota</taxon>
        <taxon>Fungi</taxon>
        <taxon>Dikarya</taxon>
        <taxon>Basidiomycota</taxon>
        <taxon>Agaricomycotina</taxon>
        <taxon>Agaricomycetes</taxon>
        <taxon>Agaricomycetidae</taxon>
        <taxon>Agaricales</taxon>
        <taxon>Marasmiineae</taxon>
        <taxon>Omphalotaceae</taxon>
        <taxon>Lentinula</taxon>
    </lineage>
</organism>
<evidence type="ECO:0000313" key="2">
    <source>
        <dbReference type="Proteomes" id="UP000188533"/>
    </source>
</evidence>
<reference evidence="1 2" key="1">
    <citation type="submission" date="2016-08" db="EMBL/GenBank/DDBJ databases">
        <authorList>
            <consortium name="Lentinula edodes genome sequencing consortium"/>
            <person name="Sakamoto Y."/>
            <person name="Nakade K."/>
            <person name="Sato S."/>
            <person name="Yoshida Y."/>
            <person name="Miyazaki K."/>
            <person name="Natsume S."/>
            <person name="Konno N."/>
        </authorList>
    </citation>
    <scope>NUCLEOTIDE SEQUENCE [LARGE SCALE GENOMIC DNA]</scope>
    <source>
        <strain evidence="1 2">NBRC 111202</strain>
    </source>
</reference>
<keyword evidence="2" id="KW-1185">Reference proteome</keyword>
<name>A0A1Q3EDH9_LENED</name>
<gene>
    <name evidence="1" type="ORF">LENED_007109</name>
</gene>
<accession>A0A1Q3EDH9</accession>
<dbReference type="Proteomes" id="UP000188533">
    <property type="component" value="Unassembled WGS sequence"/>
</dbReference>
<protein>
    <submittedName>
        <fullName evidence="1">Uncharacterized protein</fullName>
    </submittedName>
</protein>
<dbReference type="EMBL" id="BDGU01000240">
    <property type="protein sequence ID" value="GAW05265.1"/>
    <property type="molecule type" value="Genomic_DNA"/>
</dbReference>
<proteinExistence type="predicted"/>
<sequence>MHTRGQSHKKKVTQCHYTDAFPTLPINLLSWSPVPDALALRPFVKATVLVYESENLENQSCDCSTIGKPRAHCSHCKNKGKYLHRCNITFFHPPSFCRLSPTHTSLESLSQ</sequence>
<comment type="caution">
    <text evidence="1">The sequence shown here is derived from an EMBL/GenBank/DDBJ whole genome shotgun (WGS) entry which is preliminary data.</text>
</comment>
<evidence type="ECO:0000313" key="1">
    <source>
        <dbReference type="EMBL" id="GAW05265.1"/>
    </source>
</evidence>
<dbReference type="AlphaFoldDB" id="A0A1Q3EDH9"/>